<feature type="active site" evidence="5">
    <location>
        <position position="85"/>
    </location>
</feature>
<proteinExistence type="predicted"/>
<reference evidence="7 8" key="1">
    <citation type="submission" date="2019-03" db="EMBL/GenBank/DDBJ databases">
        <title>Whole genome sequence of a novel Rubrobacter taiwanensis strain, isolated from Yellowstone National Park.</title>
        <authorList>
            <person name="Freed S."/>
            <person name="Ramaley R.F."/>
            <person name="Kyndt J.A."/>
        </authorList>
    </citation>
    <scope>NUCLEOTIDE SEQUENCE [LARGE SCALE GENOMIC DNA]</scope>
    <source>
        <strain evidence="7 8">Yellowstone</strain>
    </source>
</reference>
<dbReference type="InterPro" id="IPR011650">
    <property type="entry name" value="Peptidase_M20_dimer"/>
</dbReference>
<evidence type="ECO:0000313" key="7">
    <source>
        <dbReference type="EMBL" id="TCJ13072.1"/>
    </source>
</evidence>
<keyword evidence="4" id="KW-0862">Zinc</keyword>
<sequence>MSELLRYLNVHHREMLRDLEEFVTRETPTTDKELTDAFARFLADYAQAMGGRAEIVPVRERGDHLRVSWGDEESGKPVLLLGHFDTVWDAGTLERMPFCIEGHTARGPGVFDMKGGLVQGFWAVRALREVSGVDRPIVFLCNSDEEMHSLYSRELIEREAKNAAAVLVLESSTDGRLTTARKGVGSFRVEVIGREAHAGSNPFGGVSAIDELARLTLELHGHTDRETGTTVNVGVVEGGTRVNVVAGRASAKVNLRVVTEEEAGRMTDLIRNLKPHNDEARVEVSGGMVRPPMERTESTARFFEHARRLAAGLGFELEEQMSGGGSDGNFCAALGVPTLDGLGAVGGGAHAAHEHMRVDVMPQRAALVARLLETL</sequence>
<dbReference type="EMBL" id="SKBU01000042">
    <property type="protein sequence ID" value="TCJ13072.1"/>
    <property type="molecule type" value="Genomic_DNA"/>
</dbReference>
<evidence type="ECO:0000259" key="6">
    <source>
        <dbReference type="Pfam" id="PF07687"/>
    </source>
</evidence>
<dbReference type="InterPro" id="IPR001261">
    <property type="entry name" value="ArgE/DapE_CS"/>
</dbReference>
<name>A0A4R1B4N7_9ACTN</name>
<dbReference type="InterPro" id="IPR002933">
    <property type="entry name" value="Peptidase_M20"/>
</dbReference>
<comment type="cofactor">
    <cofactor evidence="1">
        <name>Zn(2+)</name>
        <dbReference type="ChEBI" id="CHEBI:29105"/>
    </cofactor>
</comment>
<evidence type="ECO:0000313" key="8">
    <source>
        <dbReference type="Proteomes" id="UP000295244"/>
    </source>
</evidence>
<dbReference type="PROSITE" id="PS00758">
    <property type="entry name" value="ARGE_DAPE_CPG2_1"/>
    <property type="match status" value="1"/>
</dbReference>
<evidence type="ECO:0000256" key="4">
    <source>
        <dbReference type="ARBA" id="ARBA00022833"/>
    </source>
</evidence>
<dbReference type="PANTHER" id="PTHR43808">
    <property type="entry name" value="ACETYLORNITHINE DEACETYLASE"/>
    <property type="match status" value="1"/>
</dbReference>
<evidence type="ECO:0000256" key="5">
    <source>
        <dbReference type="PIRSR" id="PIRSR037238-1"/>
    </source>
</evidence>
<dbReference type="AlphaFoldDB" id="A0A4R1B4N7"/>
<gene>
    <name evidence="7" type="ORF">E0L93_15320</name>
</gene>
<dbReference type="InterPro" id="IPR050072">
    <property type="entry name" value="Peptidase_M20A"/>
</dbReference>
<evidence type="ECO:0000256" key="2">
    <source>
        <dbReference type="ARBA" id="ARBA00022723"/>
    </source>
</evidence>
<dbReference type="Gene3D" id="3.30.70.360">
    <property type="match status" value="1"/>
</dbReference>
<keyword evidence="8" id="KW-1185">Reference proteome</keyword>
<dbReference type="Pfam" id="PF07687">
    <property type="entry name" value="M20_dimer"/>
    <property type="match status" value="1"/>
</dbReference>
<keyword evidence="2" id="KW-0479">Metal-binding</keyword>
<dbReference type="SUPFAM" id="SSF53187">
    <property type="entry name" value="Zn-dependent exopeptidases"/>
    <property type="match status" value="1"/>
</dbReference>
<dbReference type="Proteomes" id="UP000295244">
    <property type="component" value="Unassembled WGS sequence"/>
</dbReference>
<dbReference type="GO" id="GO:0046872">
    <property type="term" value="F:metal ion binding"/>
    <property type="evidence" value="ECO:0007669"/>
    <property type="project" value="UniProtKB-KW"/>
</dbReference>
<accession>A0A4R1B4N7</accession>
<comment type="caution">
    <text evidence="7">The sequence shown here is derived from an EMBL/GenBank/DDBJ whole genome shotgun (WGS) entry which is preliminary data.</text>
</comment>
<dbReference type="Gene3D" id="3.40.630.10">
    <property type="entry name" value="Zn peptidases"/>
    <property type="match status" value="1"/>
</dbReference>
<dbReference type="InterPro" id="IPR017150">
    <property type="entry name" value="Pept_M20_glutamate_carboxypep"/>
</dbReference>
<protein>
    <submittedName>
        <fullName evidence="7">M20 family peptidase</fullName>
    </submittedName>
</protein>
<organism evidence="7 8">
    <name type="scientific">Rubrobacter taiwanensis</name>
    <dbReference type="NCBI Taxonomy" id="185139"/>
    <lineage>
        <taxon>Bacteria</taxon>
        <taxon>Bacillati</taxon>
        <taxon>Actinomycetota</taxon>
        <taxon>Rubrobacteria</taxon>
        <taxon>Rubrobacterales</taxon>
        <taxon>Rubrobacteraceae</taxon>
        <taxon>Rubrobacter</taxon>
    </lineage>
</organism>
<dbReference type="GO" id="GO:0016787">
    <property type="term" value="F:hydrolase activity"/>
    <property type="evidence" value="ECO:0007669"/>
    <property type="project" value="UniProtKB-KW"/>
</dbReference>
<feature type="active site" description="Proton acceptor" evidence="5">
    <location>
        <position position="145"/>
    </location>
</feature>
<dbReference type="PANTHER" id="PTHR43808:SF9">
    <property type="entry name" value="BLL0789 PROTEIN"/>
    <property type="match status" value="1"/>
</dbReference>
<dbReference type="RefSeq" id="WP_132692957.1">
    <property type="nucleotide sequence ID" value="NZ_SKBU01000042.1"/>
</dbReference>
<dbReference type="OrthoDB" id="9783294at2"/>
<dbReference type="PIRSF" id="PIRSF037238">
    <property type="entry name" value="Carboxypeptidase_G2"/>
    <property type="match status" value="1"/>
</dbReference>
<dbReference type="InterPro" id="IPR036264">
    <property type="entry name" value="Bact_exopeptidase_dim_dom"/>
</dbReference>
<dbReference type="SUPFAM" id="SSF55031">
    <property type="entry name" value="Bacterial exopeptidase dimerisation domain"/>
    <property type="match status" value="1"/>
</dbReference>
<evidence type="ECO:0000256" key="1">
    <source>
        <dbReference type="ARBA" id="ARBA00001947"/>
    </source>
</evidence>
<feature type="domain" description="Peptidase M20 dimerisation" evidence="6">
    <location>
        <begin position="179"/>
        <end position="271"/>
    </location>
</feature>
<keyword evidence="3" id="KW-0378">Hydrolase</keyword>
<dbReference type="CDD" id="cd03885">
    <property type="entry name" value="M20_CPDG2"/>
    <property type="match status" value="1"/>
</dbReference>
<dbReference type="Pfam" id="PF01546">
    <property type="entry name" value="Peptidase_M20"/>
    <property type="match status" value="1"/>
</dbReference>
<evidence type="ECO:0000256" key="3">
    <source>
        <dbReference type="ARBA" id="ARBA00022801"/>
    </source>
</evidence>